<dbReference type="SUPFAM" id="SSF56935">
    <property type="entry name" value="Porins"/>
    <property type="match status" value="1"/>
</dbReference>
<evidence type="ECO:0000313" key="2">
    <source>
        <dbReference type="EMBL" id="SFF19313.1"/>
    </source>
</evidence>
<feature type="signal peptide" evidence="1">
    <location>
        <begin position="1"/>
        <end position="36"/>
    </location>
</feature>
<gene>
    <name evidence="2" type="ORF">SAMN04489711_11623</name>
</gene>
<sequence length="422" mass="45038">MAHPLSPPSRRHCRTTPLAAAALLCLAASASSPARAHEAGDAAIPAEPGLQVDAAAAVGYLHATRPVPAPRLTGVLGLGDTPADQRGWALEHATLGAGWRLAPQLGAALALGKHGGERAHVEAAWVEARPAADSTYALGAGRNRMPLGPVIDPAGHLDRYGQMPLVKRAAFNGDWIEDGVNWAWRPHAEGAFAWLQAVDAGLWRARRFPGSEDAAWAPTVHARAGWQAWGDWEADAFYSRLKPRGRGAYVQRANSGHIHTAPQCSASLRDISCFDGTVDLMGASARWATPLRGLSLTAAGALRRERGSLYSQNGDTRYSGRTRGGWLEALWQPAAQWEAGVRQEWLRSSNSVAGPGAALVAADANLLPNDPSRRFTAMLGWRPRPGWLLALEAGRERIAGQGQNLVALRVLYVPGPLLTLPR</sequence>
<reference evidence="3" key="1">
    <citation type="submission" date="2016-10" db="EMBL/GenBank/DDBJ databases">
        <authorList>
            <person name="Varghese N."/>
            <person name="Submissions S."/>
        </authorList>
    </citation>
    <scope>NUCLEOTIDE SEQUENCE [LARGE SCALE GENOMIC DNA]</scope>
    <source>
        <strain evidence="3">DSM 27981</strain>
    </source>
</reference>
<proteinExistence type="predicted"/>
<evidence type="ECO:0000256" key="1">
    <source>
        <dbReference type="SAM" id="SignalP"/>
    </source>
</evidence>
<dbReference type="PROSITE" id="PS51318">
    <property type="entry name" value="TAT"/>
    <property type="match status" value="1"/>
</dbReference>
<dbReference type="OrthoDB" id="8804471at2"/>
<dbReference type="AlphaFoldDB" id="A0A1I2GQ06"/>
<dbReference type="Proteomes" id="UP000199119">
    <property type="component" value="Unassembled WGS sequence"/>
</dbReference>
<name>A0A1I2GQ06_9BURK</name>
<protein>
    <recommendedName>
        <fullName evidence="4">Capsule assembly protein Wzi</fullName>
    </recommendedName>
</protein>
<keyword evidence="3" id="KW-1185">Reference proteome</keyword>
<evidence type="ECO:0000313" key="3">
    <source>
        <dbReference type="Proteomes" id="UP000199119"/>
    </source>
</evidence>
<organism evidence="2 3">
    <name type="scientific">Paracidovorax wautersii</name>
    <dbReference type="NCBI Taxonomy" id="1177982"/>
    <lineage>
        <taxon>Bacteria</taxon>
        <taxon>Pseudomonadati</taxon>
        <taxon>Pseudomonadota</taxon>
        <taxon>Betaproteobacteria</taxon>
        <taxon>Burkholderiales</taxon>
        <taxon>Comamonadaceae</taxon>
        <taxon>Paracidovorax</taxon>
    </lineage>
</organism>
<dbReference type="STRING" id="1177982.SAMN04489711_11623"/>
<feature type="chain" id="PRO_5011509754" description="Capsule assembly protein Wzi" evidence="1">
    <location>
        <begin position="37"/>
        <end position="422"/>
    </location>
</feature>
<dbReference type="InterPro" id="IPR006311">
    <property type="entry name" value="TAT_signal"/>
</dbReference>
<accession>A0A1I2GQ06</accession>
<keyword evidence="1" id="KW-0732">Signal</keyword>
<dbReference type="EMBL" id="FONX01000016">
    <property type="protein sequence ID" value="SFF19313.1"/>
    <property type="molecule type" value="Genomic_DNA"/>
</dbReference>
<evidence type="ECO:0008006" key="4">
    <source>
        <dbReference type="Google" id="ProtNLM"/>
    </source>
</evidence>